<organism evidence="1 2">
    <name type="scientific">Arcicella aurantiaca</name>
    <dbReference type="NCBI Taxonomy" id="591202"/>
    <lineage>
        <taxon>Bacteria</taxon>
        <taxon>Pseudomonadati</taxon>
        <taxon>Bacteroidota</taxon>
        <taxon>Cytophagia</taxon>
        <taxon>Cytophagales</taxon>
        <taxon>Flectobacillaceae</taxon>
        <taxon>Arcicella</taxon>
    </lineage>
</organism>
<keyword evidence="2" id="KW-1185">Reference proteome</keyword>
<reference evidence="1 2" key="1">
    <citation type="submission" date="2018-05" db="EMBL/GenBank/DDBJ databases">
        <title>Genomic Encyclopedia of Archaeal and Bacterial Type Strains, Phase II (KMG-II): from individual species to whole genera.</title>
        <authorList>
            <person name="Goeker M."/>
        </authorList>
    </citation>
    <scope>NUCLEOTIDE SEQUENCE [LARGE SCALE GENOMIC DNA]</scope>
    <source>
        <strain evidence="1 2">DSM 22214</strain>
    </source>
</reference>
<evidence type="ECO:0000313" key="1">
    <source>
        <dbReference type="EMBL" id="PWK17177.1"/>
    </source>
</evidence>
<comment type="caution">
    <text evidence="1">The sequence shown here is derived from an EMBL/GenBank/DDBJ whole genome shotgun (WGS) entry which is preliminary data.</text>
</comment>
<accession>A0A316DFV7</accession>
<dbReference type="Proteomes" id="UP000245489">
    <property type="component" value="Unassembled WGS sequence"/>
</dbReference>
<name>A0A316DFV7_9BACT</name>
<evidence type="ECO:0000313" key="2">
    <source>
        <dbReference type="Proteomes" id="UP000245489"/>
    </source>
</evidence>
<sequence length="248" mass="28985">MTGSSPVSPSNIKNQMTRQEINDLYVLQSRNVRRLKQVQANLIRDINFCLKKNDDFQVEVKSKLLALLYCTLSEAQFIQIVHTPDGFTSAEIQTIKSAKNNKLEDGWKTMIDLAMNKVGDWSNNTDLTNRRNSILKIIDEFIIKPSVLRNKIAHGQWEFALNRENTKQNEDLTNQLSNLDIVQITKWFKIHQFMALIVRDLIQSPKKGFHNNYWVNLTSLEQYLETSKNWTLQNRKERVAKKKQFDKS</sequence>
<dbReference type="EMBL" id="QGGO01000037">
    <property type="protein sequence ID" value="PWK17177.1"/>
    <property type="molecule type" value="Genomic_DNA"/>
</dbReference>
<protein>
    <submittedName>
        <fullName evidence="1">Uncharacterized protein</fullName>
    </submittedName>
</protein>
<gene>
    <name evidence="1" type="ORF">LV89_04463</name>
</gene>
<proteinExistence type="predicted"/>
<dbReference type="AlphaFoldDB" id="A0A316DFV7"/>